<feature type="domain" description="TonB-dependent receptor-like beta-barrel" evidence="12">
    <location>
        <begin position="339"/>
        <end position="689"/>
    </location>
</feature>
<dbReference type="SUPFAM" id="SSF56935">
    <property type="entry name" value="Porins"/>
    <property type="match status" value="1"/>
</dbReference>
<dbReference type="Proteomes" id="UP000765845">
    <property type="component" value="Unassembled WGS sequence"/>
</dbReference>
<evidence type="ECO:0000256" key="2">
    <source>
        <dbReference type="ARBA" id="ARBA00022448"/>
    </source>
</evidence>
<feature type="region of interest" description="Disordered" evidence="10">
    <location>
        <begin position="284"/>
        <end position="316"/>
    </location>
</feature>
<feature type="signal peptide" evidence="11">
    <location>
        <begin position="1"/>
        <end position="20"/>
    </location>
</feature>
<dbReference type="InterPro" id="IPR000531">
    <property type="entry name" value="Beta-barrel_TonB"/>
</dbReference>
<organism evidence="14 15">
    <name type="scientific">Spongiibacter thalassae</name>
    <dbReference type="NCBI Taxonomy" id="2721624"/>
    <lineage>
        <taxon>Bacteria</taxon>
        <taxon>Pseudomonadati</taxon>
        <taxon>Pseudomonadota</taxon>
        <taxon>Gammaproteobacteria</taxon>
        <taxon>Cellvibrionales</taxon>
        <taxon>Spongiibacteraceae</taxon>
        <taxon>Spongiibacter</taxon>
    </lineage>
</organism>
<evidence type="ECO:0000256" key="8">
    <source>
        <dbReference type="PROSITE-ProRule" id="PRU01360"/>
    </source>
</evidence>
<proteinExistence type="inferred from homology"/>
<dbReference type="RefSeq" id="WP_168450332.1">
    <property type="nucleotide sequence ID" value="NZ_JAAWWK010000003.1"/>
</dbReference>
<keyword evidence="14" id="KW-0675">Receptor</keyword>
<protein>
    <submittedName>
        <fullName evidence="14">TonB-dependent receptor</fullName>
    </submittedName>
</protein>
<keyword evidence="15" id="KW-1185">Reference proteome</keyword>
<keyword evidence="7 8" id="KW-0998">Cell outer membrane</keyword>
<keyword evidence="6 8" id="KW-0472">Membrane</keyword>
<comment type="caution">
    <text evidence="14">The sequence shown here is derived from an EMBL/GenBank/DDBJ whole genome shotgun (WGS) entry which is preliminary data.</text>
</comment>
<evidence type="ECO:0000256" key="11">
    <source>
        <dbReference type="SAM" id="SignalP"/>
    </source>
</evidence>
<evidence type="ECO:0000256" key="7">
    <source>
        <dbReference type="ARBA" id="ARBA00023237"/>
    </source>
</evidence>
<evidence type="ECO:0000256" key="6">
    <source>
        <dbReference type="ARBA" id="ARBA00023136"/>
    </source>
</evidence>
<feature type="chain" id="PRO_5045342604" evidence="11">
    <location>
        <begin position="21"/>
        <end position="722"/>
    </location>
</feature>
<comment type="similarity">
    <text evidence="8 9">Belongs to the TonB-dependent receptor family.</text>
</comment>
<sequence>MKSVYTLVGAIASAALPAYAQNISESETAPAHSQSHRPALEHVLVSMPAHKKEAKTALPIYRLDGDELQRAAAQNLGDTLAGQPGVNSASFGPAVGQPVIRGHMGPRVQVLQNSLPTLDVSSNSADHAVSVEPLLADSIEVLRGPASLLYGGGAIGGVVNIIDGAIPSRHVEGIEGAAEVRHSSVSDGRTAVSRLDAGSGQWTIHLDALYRDWGSPDIPGLAVNTRTADAEELEESSRGVLANVDGRSRQHALGTAYHFSDGGEDRGYIGLSFRELTSNYGIPAGVHAEHGEHDDEEHGEEEHHDEEHHEDEHSEEGLRIDLVQRRWEAAGDLHLDGFWELLRWRWTHSDYQHVELEPHEEGESTVGTRFERKGQAARLELAHAEWGPLHGVVGVQWQNTRFSAQGDEAFVPPSEQELLGIFVAEDFHFYRWQFEVGLRADLDRLSAEGRPQQEFFGSSASVAALYDITDNWLVAASWSQSRRAATAEERYSNIAAPAGELVVHGATGVIEVGDQDLGHETSDNYEVKLQLSYPRVSGDVTAYYNDFANYIYLQHTEEVQEETSIYRYRQNDATFHGVEYQFDWLLTDGGDAGQFSLGVFGDRINASLNDGEWLPRLPPRSDGLRLAFSRKLAKGLLTADTSWVRVNAQRRQPLNESATAGYHRLDASVAWSSQFGDTDYTLFVKGRNLGNEEIRNSTSFIRDVAPEPGRNIELGMRVNFGS</sequence>
<gene>
    <name evidence="14" type="ORF">HCU74_10200</name>
</gene>
<dbReference type="EMBL" id="JAAWWK010000003">
    <property type="protein sequence ID" value="NKI17794.1"/>
    <property type="molecule type" value="Genomic_DNA"/>
</dbReference>
<dbReference type="InterPro" id="IPR037066">
    <property type="entry name" value="Plug_dom_sf"/>
</dbReference>
<reference evidence="14 15" key="1">
    <citation type="submission" date="2020-04" db="EMBL/GenBank/DDBJ databases">
        <authorList>
            <person name="Yoon J."/>
        </authorList>
    </citation>
    <scope>NUCLEOTIDE SEQUENCE [LARGE SCALE GENOMIC DNA]</scope>
    <source>
        <strain evidence="14 15">KMU-166</strain>
    </source>
</reference>
<dbReference type="InterPro" id="IPR036942">
    <property type="entry name" value="Beta-barrel_TonB_sf"/>
</dbReference>
<evidence type="ECO:0000259" key="13">
    <source>
        <dbReference type="Pfam" id="PF07715"/>
    </source>
</evidence>
<dbReference type="InterPro" id="IPR012910">
    <property type="entry name" value="Plug_dom"/>
</dbReference>
<evidence type="ECO:0000256" key="4">
    <source>
        <dbReference type="ARBA" id="ARBA00022692"/>
    </source>
</evidence>
<comment type="subcellular location">
    <subcellularLocation>
        <location evidence="1 8">Cell outer membrane</location>
        <topology evidence="1 8">Multi-pass membrane protein</topology>
    </subcellularLocation>
</comment>
<keyword evidence="5 9" id="KW-0798">TonB box</keyword>
<evidence type="ECO:0000256" key="9">
    <source>
        <dbReference type="RuleBase" id="RU003357"/>
    </source>
</evidence>
<feature type="domain" description="TonB-dependent receptor plug" evidence="13">
    <location>
        <begin position="55"/>
        <end position="158"/>
    </location>
</feature>
<evidence type="ECO:0000313" key="14">
    <source>
        <dbReference type="EMBL" id="NKI17794.1"/>
    </source>
</evidence>
<keyword evidence="11" id="KW-0732">Signal</keyword>
<evidence type="ECO:0000256" key="5">
    <source>
        <dbReference type="ARBA" id="ARBA00023077"/>
    </source>
</evidence>
<dbReference type="PANTHER" id="PTHR30069:SF40">
    <property type="entry name" value="TONB-DEPENDENT RECEPTOR NMB0964-RELATED"/>
    <property type="match status" value="1"/>
</dbReference>
<evidence type="ECO:0000259" key="12">
    <source>
        <dbReference type="Pfam" id="PF00593"/>
    </source>
</evidence>
<dbReference type="Gene3D" id="2.170.130.10">
    <property type="entry name" value="TonB-dependent receptor, plug domain"/>
    <property type="match status" value="1"/>
</dbReference>
<evidence type="ECO:0000256" key="3">
    <source>
        <dbReference type="ARBA" id="ARBA00022452"/>
    </source>
</evidence>
<keyword evidence="3 8" id="KW-1134">Transmembrane beta strand</keyword>
<feature type="compositionally biased region" description="Basic and acidic residues" evidence="10">
    <location>
        <begin position="300"/>
        <end position="316"/>
    </location>
</feature>
<keyword evidence="4 8" id="KW-0812">Transmembrane</keyword>
<evidence type="ECO:0000256" key="1">
    <source>
        <dbReference type="ARBA" id="ARBA00004571"/>
    </source>
</evidence>
<evidence type="ECO:0000256" key="10">
    <source>
        <dbReference type="SAM" id="MobiDB-lite"/>
    </source>
</evidence>
<accession>A0ABX1GF17</accession>
<keyword evidence="2 8" id="KW-0813">Transport</keyword>
<dbReference type="InterPro" id="IPR039426">
    <property type="entry name" value="TonB-dep_rcpt-like"/>
</dbReference>
<dbReference type="PROSITE" id="PS52016">
    <property type="entry name" value="TONB_DEPENDENT_REC_3"/>
    <property type="match status" value="1"/>
</dbReference>
<dbReference type="Gene3D" id="2.40.170.20">
    <property type="entry name" value="TonB-dependent receptor, beta-barrel domain"/>
    <property type="match status" value="1"/>
</dbReference>
<dbReference type="PANTHER" id="PTHR30069">
    <property type="entry name" value="TONB-DEPENDENT OUTER MEMBRANE RECEPTOR"/>
    <property type="match status" value="1"/>
</dbReference>
<dbReference type="Pfam" id="PF00593">
    <property type="entry name" value="TonB_dep_Rec_b-barrel"/>
    <property type="match status" value="1"/>
</dbReference>
<evidence type="ECO:0000313" key="15">
    <source>
        <dbReference type="Proteomes" id="UP000765845"/>
    </source>
</evidence>
<name>A0ABX1GF17_9GAMM</name>
<dbReference type="Pfam" id="PF07715">
    <property type="entry name" value="Plug"/>
    <property type="match status" value="1"/>
</dbReference>